<dbReference type="STRING" id="6832.A0A553P730"/>
<protein>
    <recommendedName>
        <fullName evidence="9">Carbohydrate sulfotransferase</fullName>
        <ecNumber evidence="9">2.8.2.-</ecNumber>
    </recommendedName>
</protein>
<dbReference type="InterPro" id="IPR005331">
    <property type="entry name" value="Sulfotransferase"/>
</dbReference>
<comment type="subcellular location">
    <subcellularLocation>
        <location evidence="1 9">Golgi apparatus membrane</location>
        <topology evidence="1 9">Single-pass type II membrane protein</topology>
    </subcellularLocation>
</comment>
<evidence type="ECO:0000256" key="11">
    <source>
        <dbReference type="SAM" id="SignalP"/>
    </source>
</evidence>
<keyword evidence="9" id="KW-0119">Carbohydrate metabolism</keyword>
<evidence type="ECO:0000256" key="2">
    <source>
        <dbReference type="ARBA" id="ARBA00006339"/>
    </source>
</evidence>
<dbReference type="Proteomes" id="UP000318571">
    <property type="component" value="Chromosome 3"/>
</dbReference>
<evidence type="ECO:0000256" key="4">
    <source>
        <dbReference type="ARBA" id="ARBA00022692"/>
    </source>
</evidence>
<keyword evidence="9" id="KW-0735">Signal-anchor</keyword>
<evidence type="ECO:0000256" key="10">
    <source>
        <dbReference type="SAM" id="MobiDB-lite"/>
    </source>
</evidence>
<dbReference type="GO" id="GO:0000139">
    <property type="term" value="C:Golgi membrane"/>
    <property type="evidence" value="ECO:0007669"/>
    <property type="project" value="UniProtKB-SubCell"/>
</dbReference>
<evidence type="ECO:0000256" key="5">
    <source>
        <dbReference type="ARBA" id="ARBA00022989"/>
    </source>
</evidence>
<dbReference type="GO" id="GO:0008146">
    <property type="term" value="F:sulfotransferase activity"/>
    <property type="evidence" value="ECO:0007669"/>
    <property type="project" value="InterPro"/>
</dbReference>
<name>A0A553P730_TIGCA</name>
<evidence type="ECO:0000256" key="7">
    <source>
        <dbReference type="ARBA" id="ARBA00023136"/>
    </source>
</evidence>
<dbReference type="EC" id="2.8.2.-" evidence="9"/>
<dbReference type="Pfam" id="PF03567">
    <property type="entry name" value="Sulfotransfer_2"/>
    <property type="match status" value="1"/>
</dbReference>
<keyword evidence="11" id="KW-0732">Signal</keyword>
<keyword evidence="4" id="KW-0812">Transmembrane</keyword>
<comment type="caution">
    <text evidence="12">The sequence shown here is derived from an EMBL/GenBank/DDBJ whole genome shotgun (WGS) entry which is preliminary data.</text>
</comment>
<sequence>MMLLLQLCVLSLVGLGLGEEASSDYDVKTEMDQRLDKYRQVCNSYNDPRKLEHSALFDSKIVVSKHYKIPSRKFAMCVPPKVGSQSWRKLLVLQRQRDQQEETKKEEQLESENKTGEEKGRSEKEKIPDETDPLLAYRASFSTVHRDLTEKVKSKWLNHRKDPLTPEKGEIGVDHGDIQTLTFRQFVNFLTKCPMELNECSVLVNEGLAQHWAPYWSWCQPCAPGYEYHFIAKLEHFNEDKKYIFDKVGFNNSIEVIQENKTKAGHASNPLEKARYYGTLTSQEIYDLYLRYKLDHELFDYSPEEYLKLAKDYNASTE</sequence>
<keyword evidence="13" id="KW-1185">Reference proteome</keyword>
<proteinExistence type="inferred from homology"/>
<dbReference type="GO" id="GO:0016051">
    <property type="term" value="P:carbohydrate biosynthetic process"/>
    <property type="evidence" value="ECO:0007669"/>
    <property type="project" value="InterPro"/>
</dbReference>
<keyword evidence="5" id="KW-1133">Transmembrane helix</keyword>
<evidence type="ECO:0000256" key="8">
    <source>
        <dbReference type="ARBA" id="ARBA00023180"/>
    </source>
</evidence>
<gene>
    <name evidence="12" type="ORF">TCAL_06990</name>
</gene>
<keyword evidence="3 9" id="KW-0808">Transferase</keyword>
<evidence type="ECO:0000313" key="12">
    <source>
        <dbReference type="EMBL" id="TRY73440.1"/>
    </source>
</evidence>
<dbReference type="PANTHER" id="PTHR12137:SF54">
    <property type="entry name" value="CARBOHYDRATE SULFOTRANSFERASE"/>
    <property type="match status" value="1"/>
</dbReference>
<dbReference type="InterPro" id="IPR018011">
    <property type="entry name" value="Carb_sulfotrans_8-10"/>
</dbReference>
<evidence type="ECO:0000313" key="13">
    <source>
        <dbReference type="Proteomes" id="UP000318571"/>
    </source>
</evidence>
<dbReference type="AlphaFoldDB" id="A0A553P730"/>
<feature type="chain" id="PRO_5021867887" description="Carbohydrate sulfotransferase" evidence="11">
    <location>
        <begin position="19"/>
        <end position="318"/>
    </location>
</feature>
<keyword evidence="6 9" id="KW-0333">Golgi apparatus</keyword>
<organism evidence="12 13">
    <name type="scientific">Tigriopus californicus</name>
    <name type="common">Marine copepod</name>
    <dbReference type="NCBI Taxonomy" id="6832"/>
    <lineage>
        <taxon>Eukaryota</taxon>
        <taxon>Metazoa</taxon>
        <taxon>Ecdysozoa</taxon>
        <taxon>Arthropoda</taxon>
        <taxon>Crustacea</taxon>
        <taxon>Multicrustacea</taxon>
        <taxon>Hexanauplia</taxon>
        <taxon>Copepoda</taxon>
        <taxon>Harpacticoida</taxon>
        <taxon>Harpacticidae</taxon>
        <taxon>Tigriopus</taxon>
    </lineage>
</organism>
<dbReference type="EMBL" id="VCGU01000007">
    <property type="protein sequence ID" value="TRY73440.1"/>
    <property type="molecule type" value="Genomic_DNA"/>
</dbReference>
<evidence type="ECO:0000256" key="1">
    <source>
        <dbReference type="ARBA" id="ARBA00004323"/>
    </source>
</evidence>
<feature type="signal peptide" evidence="11">
    <location>
        <begin position="1"/>
        <end position="18"/>
    </location>
</feature>
<comment type="similarity">
    <text evidence="2 9">Belongs to the sulfotransferase 2 family.</text>
</comment>
<keyword evidence="7" id="KW-0472">Membrane</keyword>
<keyword evidence="8 9" id="KW-0325">Glycoprotein</keyword>
<accession>A0A553P730</accession>
<feature type="region of interest" description="Disordered" evidence="10">
    <location>
        <begin position="98"/>
        <end position="129"/>
    </location>
</feature>
<evidence type="ECO:0000256" key="3">
    <source>
        <dbReference type="ARBA" id="ARBA00022679"/>
    </source>
</evidence>
<dbReference type="PANTHER" id="PTHR12137">
    <property type="entry name" value="CARBOHYDRATE SULFOTRANSFERASE"/>
    <property type="match status" value="1"/>
</dbReference>
<reference evidence="12 13" key="1">
    <citation type="journal article" date="2018" name="Nat. Ecol. Evol.">
        <title>Genomic signatures of mitonuclear coevolution across populations of Tigriopus californicus.</title>
        <authorList>
            <person name="Barreto F.S."/>
            <person name="Watson E.T."/>
            <person name="Lima T.G."/>
            <person name="Willett C.S."/>
            <person name="Edmands S."/>
            <person name="Li W."/>
            <person name="Burton R.S."/>
        </authorList>
    </citation>
    <scope>NUCLEOTIDE SEQUENCE [LARGE SCALE GENOMIC DNA]</scope>
    <source>
        <strain evidence="12 13">San Diego</strain>
    </source>
</reference>
<evidence type="ECO:0000256" key="9">
    <source>
        <dbReference type="RuleBase" id="RU364020"/>
    </source>
</evidence>
<evidence type="ECO:0000256" key="6">
    <source>
        <dbReference type="ARBA" id="ARBA00023034"/>
    </source>
</evidence>